<sequence>MSCVHDVVIYFEEGSKTQDCKALAVISSLKKIANIIEFYPKDIGSNHQSAEIIKEEGLRIRFSTECNLEKIQKFFFETISLKDYELGTSDH</sequence>
<feature type="domain" description="Chemotaxis protein CheA P2 response regulator-binding" evidence="1">
    <location>
        <begin position="6"/>
        <end position="85"/>
    </location>
</feature>
<accession>A0A857DLM1</accession>
<organism evidence="2 3">
    <name type="scientific">Dehalobacter restrictus</name>
    <dbReference type="NCBI Taxonomy" id="55583"/>
    <lineage>
        <taxon>Bacteria</taxon>
        <taxon>Bacillati</taxon>
        <taxon>Bacillota</taxon>
        <taxon>Clostridia</taxon>
        <taxon>Eubacteriales</taxon>
        <taxon>Desulfitobacteriaceae</taxon>
        <taxon>Dehalobacter</taxon>
    </lineage>
</organism>
<dbReference type="SUPFAM" id="SSF55052">
    <property type="entry name" value="CheY-binding domain of CheA"/>
    <property type="match status" value="1"/>
</dbReference>
<reference evidence="2 3" key="1">
    <citation type="submission" date="2019-12" db="EMBL/GenBank/DDBJ databases">
        <title>Sequence classification of anaerobic respiratory reductive dehalogenases: First we see many, then we see few.</title>
        <authorList>
            <person name="Molenda O."/>
            <person name="Puentes Jacome L.A."/>
            <person name="Cao X."/>
            <person name="Nesbo C.L."/>
            <person name="Tang S."/>
            <person name="Morson N."/>
            <person name="Patron J."/>
            <person name="Lomheim L."/>
            <person name="Wishart D.S."/>
            <person name="Edwards E.A."/>
        </authorList>
    </citation>
    <scope>NUCLEOTIDE SEQUENCE [LARGE SCALE GENOMIC DNA]</scope>
    <source>
        <strain evidence="2 3">12DCA</strain>
    </source>
</reference>
<evidence type="ECO:0000313" key="3">
    <source>
        <dbReference type="Proteomes" id="UP000430508"/>
    </source>
</evidence>
<dbReference type="GO" id="GO:0000155">
    <property type="term" value="F:phosphorelay sensor kinase activity"/>
    <property type="evidence" value="ECO:0007669"/>
    <property type="project" value="InterPro"/>
</dbReference>
<dbReference type="RefSeq" id="WP_158208593.1">
    <property type="nucleotide sequence ID" value="NZ_CP046996.1"/>
</dbReference>
<name>A0A857DLM1_9FIRM</name>
<evidence type="ECO:0000259" key="1">
    <source>
        <dbReference type="Pfam" id="PF07194"/>
    </source>
</evidence>
<proteinExistence type="predicted"/>
<keyword evidence="2" id="KW-0418">Kinase</keyword>
<keyword evidence="2" id="KW-0808">Transferase</keyword>
<dbReference type="Pfam" id="PF07194">
    <property type="entry name" value="P2"/>
    <property type="match status" value="1"/>
</dbReference>
<evidence type="ECO:0000313" key="2">
    <source>
        <dbReference type="EMBL" id="QHA01631.1"/>
    </source>
</evidence>
<dbReference type="InterPro" id="IPR010808">
    <property type="entry name" value="CheA_P2-bd"/>
</dbReference>
<gene>
    <name evidence="2" type="ORF">GQ588_13775</name>
</gene>
<dbReference type="EMBL" id="CP046996">
    <property type="protein sequence ID" value="QHA01631.1"/>
    <property type="molecule type" value="Genomic_DNA"/>
</dbReference>
<dbReference type="Proteomes" id="UP000430508">
    <property type="component" value="Chromosome"/>
</dbReference>
<dbReference type="AlphaFoldDB" id="A0A857DLM1"/>
<dbReference type="InterPro" id="IPR035891">
    <property type="entry name" value="CheY-binding_CheA"/>
</dbReference>
<protein>
    <submittedName>
        <fullName evidence="2">Histidine kinase</fullName>
    </submittedName>
</protein>